<reference evidence="2 4" key="1">
    <citation type="journal article" date="2019" name="Microbiol. Resour. Announc.">
        <title>High-quality draft genome sequence of Fusarium oxysporum f. sp. cubense strain 160527, a causal agent of Panama disease.</title>
        <authorList>
            <person name="Asai S."/>
            <person name="Ayukawa Y."/>
            <person name="Gan P."/>
            <person name="Masuda S."/>
            <person name="Komatsu K."/>
            <person name="Shirasu K."/>
            <person name="Arie T."/>
        </authorList>
    </citation>
    <scope>NUCLEOTIDE SEQUENCE [LARGE SCALE GENOMIC DNA]</scope>
    <source>
        <strain evidence="2 4">160527</strain>
    </source>
</reference>
<dbReference type="EMBL" id="SRMI01000003">
    <property type="protein sequence ID" value="TVY74840.1"/>
    <property type="molecule type" value="Genomic_DNA"/>
</dbReference>
<gene>
    <name evidence="2" type="ORF">Focb16_v005438</name>
    <name evidence="3" type="ORF">FocTR4_00017210</name>
</gene>
<evidence type="ECO:0000313" key="5">
    <source>
        <dbReference type="Proteomes" id="UP000321331"/>
    </source>
</evidence>
<name>A0A559LKP0_FUSOC</name>
<keyword evidence="1" id="KW-0732">Signal</keyword>
<feature type="chain" id="PRO_5044405713" evidence="1">
    <location>
        <begin position="23"/>
        <end position="134"/>
    </location>
</feature>
<comment type="caution">
    <text evidence="2">The sequence shown here is derived from an EMBL/GenBank/DDBJ whole genome shotgun (WGS) entry which is preliminary data.</text>
</comment>
<evidence type="ECO:0000313" key="2">
    <source>
        <dbReference type="EMBL" id="TVY74840.1"/>
    </source>
</evidence>
<proteinExistence type="predicted"/>
<organism evidence="2 4">
    <name type="scientific">Fusarium oxysporum f. sp. cubense</name>
    <dbReference type="NCBI Taxonomy" id="61366"/>
    <lineage>
        <taxon>Eukaryota</taxon>
        <taxon>Fungi</taxon>
        <taxon>Dikarya</taxon>
        <taxon>Ascomycota</taxon>
        <taxon>Pezizomycotina</taxon>
        <taxon>Sordariomycetes</taxon>
        <taxon>Hypocreomycetidae</taxon>
        <taxon>Hypocreales</taxon>
        <taxon>Nectriaceae</taxon>
        <taxon>Fusarium</taxon>
        <taxon>Fusarium oxysporum species complex</taxon>
    </lineage>
</organism>
<accession>A0A559LKP0</accession>
<sequence length="134" mass="14293">MQPFTTLSVMLVAVISPALINAQLITHAIRADAANPPNSSSTSTVTVVTMAPPPPSGMGCVCMAPTSSGKDESMRDRTQNICQQQGAFLRGTLDFYGRGNFYCNFVNGIDPAKWDQSCRTIYGDGTYGFCNAAN</sequence>
<feature type="signal peptide" evidence="1">
    <location>
        <begin position="1"/>
        <end position="22"/>
    </location>
</feature>
<evidence type="ECO:0000313" key="3">
    <source>
        <dbReference type="EMBL" id="TXB97880.1"/>
    </source>
</evidence>
<evidence type="ECO:0000313" key="4">
    <source>
        <dbReference type="Proteomes" id="UP000320707"/>
    </source>
</evidence>
<dbReference type="EMBL" id="VMNF01000013">
    <property type="protein sequence ID" value="TXB97880.1"/>
    <property type="molecule type" value="Genomic_DNA"/>
</dbReference>
<protein>
    <submittedName>
        <fullName evidence="2">Uncharacterized protein</fullName>
    </submittedName>
</protein>
<reference evidence="3 5" key="2">
    <citation type="submission" date="2019-07" db="EMBL/GenBank/DDBJ databases">
        <title>The First High-Quality Draft Genome Sequence of the Causal Agent of the Current Panama Disease Epidemic.</title>
        <authorList>
            <person name="Warmington R.J."/>
            <person name="Kay W."/>
            <person name="Jeffries A."/>
            <person name="Bebber D."/>
            <person name="Moore K."/>
            <person name="Studholme D.J."/>
        </authorList>
    </citation>
    <scope>NUCLEOTIDE SEQUENCE [LARGE SCALE GENOMIC DNA]</scope>
    <source>
        <strain evidence="3 5">TR4</strain>
    </source>
</reference>
<dbReference type="Proteomes" id="UP000321331">
    <property type="component" value="Unassembled WGS sequence"/>
</dbReference>
<dbReference type="AlphaFoldDB" id="A0A559LKP0"/>
<dbReference type="Proteomes" id="UP000320707">
    <property type="component" value="Unassembled WGS sequence"/>
</dbReference>
<evidence type="ECO:0000256" key="1">
    <source>
        <dbReference type="SAM" id="SignalP"/>
    </source>
</evidence>